<accession>A0AAF0F8R5</accession>
<dbReference type="InterPro" id="IPR015943">
    <property type="entry name" value="WD40/YVTN_repeat-like_dom_sf"/>
</dbReference>
<evidence type="ECO:0000256" key="1">
    <source>
        <dbReference type="ARBA" id="ARBA00022574"/>
    </source>
</evidence>
<dbReference type="Proteomes" id="UP001214628">
    <property type="component" value="Chromosome 1"/>
</dbReference>
<evidence type="ECO:0000313" key="6">
    <source>
        <dbReference type="Proteomes" id="UP001214628"/>
    </source>
</evidence>
<dbReference type="InterPro" id="IPR036322">
    <property type="entry name" value="WD40_repeat_dom_sf"/>
</dbReference>
<organism evidence="5 6">
    <name type="scientific">Malassezia psittaci</name>
    <dbReference type="NCBI Taxonomy" id="1821823"/>
    <lineage>
        <taxon>Eukaryota</taxon>
        <taxon>Fungi</taxon>
        <taxon>Dikarya</taxon>
        <taxon>Basidiomycota</taxon>
        <taxon>Ustilaginomycotina</taxon>
        <taxon>Malasseziomycetes</taxon>
        <taxon>Malasseziales</taxon>
        <taxon>Malasseziaceae</taxon>
        <taxon>Malassezia</taxon>
    </lineage>
</organism>
<keyword evidence="6" id="KW-1185">Reference proteome</keyword>
<evidence type="ECO:0008006" key="7">
    <source>
        <dbReference type="Google" id="ProtNLM"/>
    </source>
</evidence>
<dbReference type="EMBL" id="CP118375">
    <property type="protein sequence ID" value="WFD42139.1"/>
    <property type="molecule type" value="Genomic_DNA"/>
</dbReference>
<evidence type="ECO:0000256" key="4">
    <source>
        <dbReference type="SAM" id="MobiDB-lite"/>
    </source>
</evidence>
<dbReference type="PANTHER" id="PTHR22889:SF0">
    <property type="entry name" value="WD REPEAT-CONTAINING PROTEIN 89"/>
    <property type="match status" value="1"/>
</dbReference>
<sequence length="433" mass="46532">MTDSLHVVDNCVCPAAPIGRYQSTDDRKPYITHLMTPRAFQENLLGVSDSPALLLFDKHNLSTPTRTITLENSQHITGVCDIDYDSSTWATTSSAGYATLWDARSPKADTIRFNGPSGAPYLSIASSGPLVASGTELKGSDAYVDIWDLRNPSCPLRIYNEVHSDDIMTLTFHPDASQHPGILLSGGMDGLLSIIDTSLVAEEDAVVSVGNTDSSIARVGFALHTAYQFQPRAKETDVDMNEDEEALCREPRRNQLGPVYAISNMQTLSLSDADKMDTIVSDVSVRSPTSYRPSWASDYVVDAGSQLPSLSPTQGIRLPIMTGDQEGGAAIMSYDVLPSGSVSEWSLYARLPSAQTCSTAHSDIVRSVEWDQASQVLYTGAEDGSILAWSLDLSAPSANASLPDTLPSSTPIQGPSSGRARSTGTKKRFAPYP</sequence>
<dbReference type="Gene3D" id="2.130.10.10">
    <property type="entry name" value="YVTN repeat-like/Quinoprotein amine dehydrogenase"/>
    <property type="match status" value="2"/>
</dbReference>
<gene>
    <name evidence="5" type="ORF">MPSI1_000778</name>
</gene>
<dbReference type="PANTHER" id="PTHR22889">
    <property type="entry name" value="WD REPEAT-CONTAINING PROTEIN 89"/>
    <property type="match status" value="1"/>
</dbReference>
<name>A0AAF0F8R5_9BASI</name>
<keyword evidence="1 3" id="KW-0853">WD repeat</keyword>
<reference evidence="5" key="1">
    <citation type="submission" date="2023-02" db="EMBL/GenBank/DDBJ databases">
        <title>Mating type loci evolution in Malassezia.</title>
        <authorList>
            <person name="Coelho M.A."/>
        </authorList>
    </citation>
    <scope>NUCLEOTIDE SEQUENCE</scope>
    <source>
        <strain evidence="5">CBS 14136</strain>
    </source>
</reference>
<protein>
    <recommendedName>
        <fullName evidence="7">WD40 repeat-like protein</fullName>
    </recommendedName>
</protein>
<feature type="region of interest" description="Disordered" evidence="4">
    <location>
        <begin position="400"/>
        <end position="433"/>
    </location>
</feature>
<keyword evidence="2" id="KW-0677">Repeat</keyword>
<dbReference type="InterPro" id="IPR039328">
    <property type="entry name" value="WDR89"/>
</dbReference>
<evidence type="ECO:0000313" key="5">
    <source>
        <dbReference type="EMBL" id="WFD42139.1"/>
    </source>
</evidence>
<evidence type="ECO:0000256" key="2">
    <source>
        <dbReference type="ARBA" id="ARBA00022737"/>
    </source>
</evidence>
<feature type="compositionally biased region" description="Basic residues" evidence="4">
    <location>
        <begin position="424"/>
        <end position="433"/>
    </location>
</feature>
<evidence type="ECO:0000256" key="3">
    <source>
        <dbReference type="PROSITE-ProRule" id="PRU00221"/>
    </source>
</evidence>
<dbReference type="SMART" id="SM00320">
    <property type="entry name" value="WD40"/>
    <property type="match status" value="3"/>
</dbReference>
<feature type="compositionally biased region" description="Polar residues" evidence="4">
    <location>
        <begin position="400"/>
        <end position="423"/>
    </location>
</feature>
<dbReference type="SUPFAM" id="SSF50978">
    <property type="entry name" value="WD40 repeat-like"/>
    <property type="match status" value="1"/>
</dbReference>
<dbReference type="AlphaFoldDB" id="A0AAF0F8R5"/>
<feature type="repeat" description="WD" evidence="3">
    <location>
        <begin position="358"/>
        <end position="392"/>
    </location>
</feature>
<proteinExistence type="predicted"/>
<dbReference type="PROSITE" id="PS50082">
    <property type="entry name" value="WD_REPEATS_2"/>
    <property type="match status" value="1"/>
</dbReference>
<dbReference type="Pfam" id="PF00400">
    <property type="entry name" value="WD40"/>
    <property type="match status" value="2"/>
</dbReference>
<dbReference type="PROSITE" id="PS50294">
    <property type="entry name" value="WD_REPEATS_REGION"/>
    <property type="match status" value="1"/>
</dbReference>
<dbReference type="InterPro" id="IPR001680">
    <property type="entry name" value="WD40_rpt"/>
</dbReference>